<protein>
    <recommendedName>
        <fullName evidence="3">HMA domain-containing protein</fullName>
    </recommendedName>
</protein>
<feature type="domain" description="HMA" evidence="3">
    <location>
        <begin position="185"/>
        <end position="248"/>
    </location>
</feature>
<dbReference type="CDD" id="cd00371">
    <property type="entry name" value="HMA"/>
    <property type="match status" value="1"/>
</dbReference>
<keyword evidence="5" id="KW-1185">Reference proteome</keyword>
<comment type="caution">
    <text evidence="4">The sequence shown here is derived from an EMBL/GenBank/DDBJ whole genome shotgun (WGS) entry which is preliminary data.</text>
</comment>
<dbReference type="InterPro" id="IPR017969">
    <property type="entry name" value="Heavy-metal-associated_CS"/>
</dbReference>
<evidence type="ECO:0000313" key="5">
    <source>
        <dbReference type="Proteomes" id="UP000444960"/>
    </source>
</evidence>
<dbReference type="Gene3D" id="3.30.70.100">
    <property type="match status" value="1"/>
</dbReference>
<sequence length="255" mass="26532">MRCEVAREAMSARLDGERENVPSARVDEHLAGCAACTAYVAAIGALDAVGPDPAPDLADRILGAVREQSQPVSVPGRAQWSRSRILWTSAAAAAALTGGLVVASALLPAGWVTLVLLAAAFCLTCGLTLAAGRDPRALRRSATEGGPIASESLDGEALSEIGDQDAVIVSIRRIEPNQELVESMATITVPVDGLHCNGCVETVTKDVSAIPGVQSVHIDLNTRGVSQVRIDAAEDIADEVIDQAIRAHGNFIVTR</sequence>
<dbReference type="RefSeq" id="WP_186349715.1">
    <property type="nucleotide sequence ID" value="NZ_BJOV01000002.1"/>
</dbReference>
<evidence type="ECO:0000256" key="1">
    <source>
        <dbReference type="ARBA" id="ARBA00022723"/>
    </source>
</evidence>
<dbReference type="Pfam" id="PF00403">
    <property type="entry name" value="HMA"/>
    <property type="match status" value="1"/>
</dbReference>
<keyword evidence="2" id="KW-1133">Transmembrane helix</keyword>
<dbReference type="InterPro" id="IPR006121">
    <property type="entry name" value="HMA_dom"/>
</dbReference>
<dbReference type="AlphaFoldDB" id="A0A7I9V5B7"/>
<feature type="transmembrane region" description="Helical" evidence="2">
    <location>
        <begin position="111"/>
        <end position="131"/>
    </location>
</feature>
<dbReference type="Pfam" id="PF13490">
    <property type="entry name" value="zf-HC2"/>
    <property type="match status" value="1"/>
</dbReference>
<dbReference type="EMBL" id="BJOV01000002">
    <property type="protein sequence ID" value="GEE00608.1"/>
    <property type="molecule type" value="Genomic_DNA"/>
</dbReference>
<dbReference type="Proteomes" id="UP000444960">
    <property type="component" value="Unassembled WGS sequence"/>
</dbReference>
<evidence type="ECO:0000256" key="2">
    <source>
        <dbReference type="SAM" id="Phobius"/>
    </source>
</evidence>
<dbReference type="PROSITE" id="PS50846">
    <property type="entry name" value="HMA_2"/>
    <property type="match status" value="1"/>
</dbReference>
<organism evidence="4 5">
    <name type="scientific">Gordonia spumicola</name>
    <dbReference type="NCBI Taxonomy" id="589161"/>
    <lineage>
        <taxon>Bacteria</taxon>
        <taxon>Bacillati</taxon>
        <taxon>Actinomycetota</taxon>
        <taxon>Actinomycetes</taxon>
        <taxon>Mycobacteriales</taxon>
        <taxon>Gordoniaceae</taxon>
        <taxon>Gordonia</taxon>
    </lineage>
</organism>
<evidence type="ECO:0000259" key="3">
    <source>
        <dbReference type="PROSITE" id="PS50846"/>
    </source>
</evidence>
<feature type="transmembrane region" description="Helical" evidence="2">
    <location>
        <begin position="85"/>
        <end position="105"/>
    </location>
</feature>
<keyword evidence="2" id="KW-0472">Membrane</keyword>
<name>A0A7I9V5B7_9ACTN</name>
<reference evidence="5" key="1">
    <citation type="submission" date="2019-06" db="EMBL/GenBank/DDBJ databases">
        <title>Gordonia isolated from sludge of a wastewater treatment plant.</title>
        <authorList>
            <person name="Tamura T."/>
            <person name="Aoyama K."/>
            <person name="Kang Y."/>
            <person name="Saito S."/>
            <person name="Akiyama N."/>
            <person name="Yazawa K."/>
            <person name="Gonoi T."/>
            <person name="Mikami Y."/>
        </authorList>
    </citation>
    <scope>NUCLEOTIDE SEQUENCE [LARGE SCALE GENOMIC DNA]</scope>
    <source>
        <strain evidence="5">NBRC 107696</strain>
    </source>
</reference>
<keyword evidence="1" id="KW-0479">Metal-binding</keyword>
<evidence type="ECO:0000313" key="4">
    <source>
        <dbReference type="EMBL" id="GEE00608.1"/>
    </source>
</evidence>
<dbReference type="SUPFAM" id="SSF55008">
    <property type="entry name" value="HMA, heavy metal-associated domain"/>
    <property type="match status" value="1"/>
</dbReference>
<accession>A0A7I9V5B7</accession>
<dbReference type="InterPro" id="IPR036163">
    <property type="entry name" value="HMA_dom_sf"/>
</dbReference>
<gene>
    <name evidence="4" type="ORF">nbrc107696_10540</name>
</gene>
<dbReference type="GO" id="GO:0046872">
    <property type="term" value="F:metal ion binding"/>
    <property type="evidence" value="ECO:0007669"/>
    <property type="project" value="UniProtKB-KW"/>
</dbReference>
<proteinExistence type="predicted"/>
<keyword evidence="2" id="KW-0812">Transmembrane</keyword>
<dbReference type="PROSITE" id="PS01047">
    <property type="entry name" value="HMA_1"/>
    <property type="match status" value="1"/>
</dbReference>
<dbReference type="InterPro" id="IPR027383">
    <property type="entry name" value="Znf_put"/>
</dbReference>